<dbReference type="GO" id="GO:0003700">
    <property type="term" value="F:DNA-binding transcription factor activity"/>
    <property type="evidence" value="ECO:0007669"/>
    <property type="project" value="InterPro"/>
</dbReference>
<dbReference type="AlphaFoldDB" id="A0A075URL2"/>
<sequence length="147" mass="16690">MVVLLTTATLPHAREPDRAGLAPCHRDRTRLTYNHMVVLREESEESLNQLFRALADGTRRDILARAIVEAPTVSGLAAHYEMSFAAVQKHVAVLQRAGLVRKRANGREQLVSTDHERLKRATELLDSYEVLWRQRVAQLDDVLREGE</sequence>
<dbReference type="Proteomes" id="UP000028492">
    <property type="component" value="Chromosome"/>
</dbReference>
<dbReference type="SMART" id="SM00418">
    <property type="entry name" value="HTH_ARSR"/>
    <property type="match status" value="1"/>
</dbReference>
<evidence type="ECO:0000313" key="3">
    <source>
        <dbReference type="Proteomes" id="UP000028492"/>
    </source>
</evidence>
<dbReference type="SUPFAM" id="SSF46785">
    <property type="entry name" value="Winged helix' DNA-binding domain"/>
    <property type="match status" value="1"/>
</dbReference>
<dbReference type="Gene3D" id="1.10.10.10">
    <property type="entry name" value="Winged helix-like DNA-binding domain superfamily/Winged helix DNA-binding domain"/>
    <property type="match status" value="1"/>
</dbReference>
<dbReference type="InterPro" id="IPR011991">
    <property type="entry name" value="ArsR-like_HTH"/>
</dbReference>
<keyword evidence="3" id="KW-1185">Reference proteome</keyword>
<dbReference type="CDD" id="cd00090">
    <property type="entry name" value="HTH_ARSR"/>
    <property type="match status" value="1"/>
</dbReference>
<name>A0A075URL2_9PSEU</name>
<dbReference type="InterPro" id="IPR001845">
    <property type="entry name" value="HTH_ArsR_DNA-bd_dom"/>
</dbReference>
<dbReference type="PANTHER" id="PTHR38600:SF2">
    <property type="entry name" value="SLL0088 PROTEIN"/>
    <property type="match status" value="1"/>
</dbReference>
<dbReference type="PANTHER" id="PTHR38600">
    <property type="entry name" value="TRANSCRIPTIONAL REGULATORY PROTEIN"/>
    <property type="match status" value="1"/>
</dbReference>
<reference evidence="2 3" key="1">
    <citation type="journal article" date="2014" name="J. Biotechnol.">
        <title>Complete genome sequence of the actinobacterium Amycolatopsis japonica MG417-CF17(T) (=DSM 44213T) producing (S,S)-N,N'-ethylenediaminedisuccinic acid.</title>
        <authorList>
            <person name="Stegmann E."/>
            <person name="Albersmeier A."/>
            <person name="Spohn M."/>
            <person name="Gert H."/>
            <person name="Weber T."/>
            <person name="Wohlleben W."/>
            <person name="Kalinowski J."/>
            <person name="Ruckert C."/>
        </authorList>
    </citation>
    <scope>NUCLEOTIDE SEQUENCE [LARGE SCALE GENOMIC DNA]</scope>
    <source>
        <strain evidence="3">MG417-CF17 (DSM 44213)</strain>
    </source>
</reference>
<dbReference type="EMBL" id="CP008953">
    <property type="protein sequence ID" value="AIG75119.1"/>
    <property type="molecule type" value="Genomic_DNA"/>
</dbReference>
<evidence type="ECO:0000313" key="2">
    <source>
        <dbReference type="EMBL" id="AIG75119.1"/>
    </source>
</evidence>
<organism evidence="2 3">
    <name type="scientific">Amycolatopsis japonica</name>
    <dbReference type="NCBI Taxonomy" id="208439"/>
    <lineage>
        <taxon>Bacteria</taxon>
        <taxon>Bacillati</taxon>
        <taxon>Actinomycetota</taxon>
        <taxon>Actinomycetes</taxon>
        <taxon>Pseudonocardiales</taxon>
        <taxon>Pseudonocardiaceae</taxon>
        <taxon>Amycolatopsis</taxon>
        <taxon>Amycolatopsis japonica group</taxon>
    </lineage>
</organism>
<feature type="domain" description="HTH arsR-type" evidence="1">
    <location>
        <begin position="39"/>
        <end position="133"/>
    </location>
</feature>
<dbReference type="STRING" id="208439.AJAP_11145"/>
<protein>
    <recommendedName>
        <fullName evidence="1">HTH arsR-type domain-containing protein</fullName>
    </recommendedName>
</protein>
<accession>A0A075URL2</accession>
<gene>
    <name evidence="2" type="ORF">AJAP_11145</name>
</gene>
<dbReference type="KEGG" id="aja:AJAP_11145"/>
<evidence type="ECO:0000259" key="1">
    <source>
        <dbReference type="PROSITE" id="PS50987"/>
    </source>
</evidence>
<proteinExistence type="predicted"/>
<dbReference type="HOGENOM" id="CLU_097806_0_2_11"/>
<dbReference type="InterPro" id="IPR036390">
    <property type="entry name" value="WH_DNA-bd_sf"/>
</dbReference>
<dbReference type="InterPro" id="IPR036388">
    <property type="entry name" value="WH-like_DNA-bd_sf"/>
</dbReference>
<dbReference type="eggNOG" id="COG0640">
    <property type="taxonomic scope" value="Bacteria"/>
</dbReference>
<dbReference type="PROSITE" id="PS50987">
    <property type="entry name" value="HTH_ARSR_2"/>
    <property type="match status" value="1"/>
</dbReference>